<dbReference type="Proteomes" id="UP000789759">
    <property type="component" value="Unassembled WGS sequence"/>
</dbReference>
<gene>
    <name evidence="1" type="ORF">CPELLU_LOCUS9312</name>
</gene>
<organism evidence="1 2">
    <name type="scientific">Cetraspora pellucida</name>
    <dbReference type="NCBI Taxonomy" id="1433469"/>
    <lineage>
        <taxon>Eukaryota</taxon>
        <taxon>Fungi</taxon>
        <taxon>Fungi incertae sedis</taxon>
        <taxon>Mucoromycota</taxon>
        <taxon>Glomeromycotina</taxon>
        <taxon>Glomeromycetes</taxon>
        <taxon>Diversisporales</taxon>
        <taxon>Gigasporaceae</taxon>
        <taxon>Cetraspora</taxon>
    </lineage>
</organism>
<sequence>MNPEFGGIEITPIIDCSVQHHAALTIPIAGQDFDEYFLSMLLSDTQFELARTLKESDICEVLPDEDGSDRIEAEYNGRKVKSYYNY</sequence>
<comment type="caution">
    <text evidence="1">The sequence shown here is derived from an EMBL/GenBank/DDBJ whole genome shotgun (WGS) entry which is preliminary data.</text>
</comment>
<dbReference type="SUPFAM" id="SSF53067">
    <property type="entry name" value="Actin-like ATPase domain"/>
    <property type="match status" value="1"/>
</dbReference>
<reference evidence="1" key="1">
    <citation type="submission" date="2021-06" db="EMBL/GenBank/DDBJ databases">
        <authorList>
            <person name="Kallberg Y."/>
            <person name="Tangrot J."/>
            <person name="Rosling A."/>
        </authorList>
    </citation>
    <scope>NUCLEOTIDE SEQUENCE</scope>
    <source>
        <strain evidence="1">FL966</strain>
    </source>
</reference>
<dbReference type="InterPro" id="IPR043129">
    <property type="entry name" value="ATPase_NBD"/>
</dbReference>
<proteinExistence type="predicted"/>
<dbReference type="AlphaFoldDB" id="A0A9N9DTM5"/>
<protein>
    <submittedName>
        <fullName evidence="1">7554_t:CDS:1</fullName>
    </submittedName>
</protein>
<dbReference type="Gene3D" id="3.30.420.40">
    <property type="match status" value="1"/>
</dbReference>
<keyword evidence="2" id="KW-1185">Reference proteome</keyword>
<name>A0A9N9DTM5_9GLOM</name>
<dbReference type="EMBL" id="CAJVQA010007044">
    <property type="protein sequence ID" value="CAG8650563.1"/>
    <property type="molecule type" value="Genomic_DNA"/>
</dbReference>
<accession>A0A9N9DTM5</accession>
<evidence type="ECO:0000313" key="1">
    <source>
        <dbReference type="EMBL" id="CAG8650563.1"/>
    </source>
</evidence>
<evidence type="ECO:0000313" key="2">
    <source>
        <dbReference type="Proteomes" id="UP000789759"/>
    </source>
</evidence>